<dbReference type="RefSeq" id="WP_133434635.1">
    <property type="nucleotide sequence ID" value="NZ_JAUFSA010000001.1"/>
</dbReference>
<evidence type="ECO:0000313" key="1">
    <source>
        <dbReference type="EMBL" id="MDP7737505.1"/>
    </source>
</evidence>
<protein>
    <submittedName>
        <fullName evidence="1">Uncharacterized protein</fullName>
    </submittedName>
</protein>
<comment type="caution">
    <text evidence="1">The sequence shown here is derived from an EMBL/GenBank/DDBJ whole genome shotgun (WGS) entry which is preliminary data.</text>
</comment>
<sequence length="311" mass="32259">MRSTSRGRGQQIFVDELTRFARGAADQRVVAIAERVAAPLRVTVRGRRGVGRGTVARALGRWFTVVESGADLEIQVIAEAVKPEDSVPGSVLAVLNKADLTGFGGDGPMAAASARCPEFAALLGVPVLPMSGLLALAALEDPGATCWAALRALAAEPGPDVVPRELLAGVDLFGIALAVAALRQGNGPARVRALWRRVSGVDEVVGRLNAAGAEARYCRVIDAVTELEALAVADPAVNAFLGSDDTVVARMADALDAARACGLEAGPGEPLQRAAHWQRYSRSAPSGLHRTCGADIARGALRLWAAGQGPR</sequence>
<name>A0A4V3AY37_9MYCO</name>
<organism evidence="1 2">
    <name type="scientific">Mycobacterium paragordonae</name>
    <dbReference type="NCBI Taxonomy" id="1389713"/>
    <lineage>
        <taxon>Bacteria</taxon>
        <taxon>Bacillati</taxon>
        <taxon>Actinomycetota</taxon>
        <taxon>Actinomycetes</taxon>
        <taxon>Mycobacteriales</taxon>
        <taxon>Mycobacteriaceae</taxon>
        <taxon>Mycobacterium</taxon>
    </lineage>
</organism>
<dbReference type="EMBL" id="JAUFSA010000001">
    <property type="protein sequence ID" value="MDP7737505.1"/>
    <property type="molecule type" value="Genomic_DNA"/>
</dbReference>
<dbReference type="AlphaFoldDB" id="A0A4V3AY37"/>
<evidence type="ECO:0000313" key="2">
    <source>
        <dbReference type="Proteomes" id="UP001229081"/>
    </source>
</evidence>
<accession>A0A4V3AY37</accession>
<dbReference type="Proteomes" id="UP001229081">
    <property type="component" value="Unassembled WGS sequence"/>
</dbReference>
<reference evidence="1" key="1">
    <citation type="submission" date="2023-06" db="EMBL/GenBank/DDBJ databases">
        <title>Identification of two novel mycobacterium reveal diversities and complexities of Mycobacterium gordonae clade.</title>
        <authorList>
            <person name="Matsumoto Y."/>
            <person name="Nakamura S."/>
            <person name="Motooka D."/>
            <person name="Fukushima K."/>
        </authorList>
    </citation>
    <scope>NUCLEOTIDE SEQUENCE</scope>
    <source>
        <strain evidence="1">TY812</strain>
    </source>
</reference>
<gene>
    <name evidence="1" type="ORF">QXL92_22430</name>
</gene>
<proteinExistence type="predicted"/>